<dbReference type="PANTHER" id="PTHR10806:SF6">
    <property type="entry name" value="SIGNAL PEPTIDASE COMPLEX CATALYTIC SUBUNIT SEC11"/>
    <property type="match status" value="1"/>
</dbReference>
<dbReference type="InterPro" id="IPR001733">
    <property type="entry name" value="Peptidase_S26B"/>
</dbReference>
<protein>
    <recommendedName>
        <fullName evidence="6">Signal peptidase I</fullName>
        <ecNumber evidence="6">3.4.21.89</ecNumber>
    </recommendedName>
</protein>
<proteinExistence type="predicted"/>
<feature type="transmembrane region" description="Helical" evidence="7">
    <location>
        <begin position="5"/>
        <end position="25"/>
    </location>
</feature>
<gene>
    <name evidence="9" type="ORF">ENN92_00385</name>
</gene>
<evidence type="ECO:0000256" key="4">
    <source>
        <dbReference type="ARBA" id="ARBA00022989"/>
    </source>
</evidence>
<dbReference type="GO" id="GO:0004252">
    <property type="term" value="F:serine-type endopeptidase activity"/>
    <property type="evidence" value="ECO:0007669"/>
    <property type="project" value="UniProtKB-UniRule"/>
</dbReference>
<evidence type="ECO:0000256" key="2">
    <source>
        <dbReference type="ARBA" id="ARBA00022670"/>
    </source>
</evidence>
<dbReference type="AlphaFoldDB" id="A0A7C1HMJ5"/>
<dbReference type="PRINTS" id="PR00728">
    <property type="entry name" value="SIGNALPTASE"/>
</dbReference>
<dbReference type="EC" id="3.4.21.89" evidence="6"/>
<keyword evidence="2" id="KW-0645">Protease</keyword>
<comment type="subcellular location">
    <subcellularLocation>
        <location evidence="1">Membrane</location>
    </subcellularLocation>
</comment>
<dbReference type="GO" id="GO:0009003">
    <property type="term" value="F:signal peptidase activity"/>
    <property type="evidence" value="ECO:0007669"/>
    <property type="project" value="UniProtKB-EC"/>
</dbReference>
<dbReference type="GO" id="GO:0016020">
    <property type="term" value="C:membrane"/>
    <property type="evidence" value="ECO:0007669"/>
    <property type="project" value="UniProtKB-SubCell"/>
</dbReference>
<organism evidence="9">
    <name type="scientific">candidate division WWE3 bacterium</name>
    <dbReference type="NCBI Taxonomy" id="2053526"/>
    <lineage>
        <taxon>Bacteria</taxon>
        <taxon>Katanobacteria</taxon>
    </lineage>
</organism>
<dbReference type="CDD" id="cd06462">
    <property type="entry name" value="Peptidase_S24_S26"/>
    <property type="match status" value="1"/>
</dbReference>
<name>A0A7C1HMJ5_UNCKA</name>
<feature type="domain" description="Peptidase S24/S26A/S26B/S26C" evidence="8">
    <location>
        <begin position="29"/>
        <end position="75"/>
    </location>
</feature>
<dbReference type="Gene3D" id="2.10.109.10">
    <property type="entry name" value="Umud Fragment, subunit A"/>
    <property type="match status" value="1"/>
</dbReference>
<dbReference type="InterPro" id="IPR036286">
    <property type="entry name" value="LexA/Signal_pep-like_sf"/>
</dbReference>
<evidence type="ECO:0000256" key="5">
    <source>
        <dbReference type="ARBA" id="ARBA00023136"/>
    </source>
</evidence>
<reference evidence="9" key="1">
    <citation type="journal article" date="2020" name="mSystems">
        <title>Genome- and Community-Level Interaction Insights into Carbon Utilization and Element Cycling Functions of Hydrothermarchaeota in Hydrothermal Sediment.</title>
        <authorList>
            <person name="Zhou Z."/>
            <person name="Liu Y."/>
            <person name="Xu W."/>
            <person name="Pan J."/>
            <person name="Luo Z.H."/>
            <person name="Li M."/>
        </authorList>
    </citation>
    <scope>NUCLEOTIDE SEQUENCE [LARGE SCALE GENOMIC DNA]</scope>
    <source>
        <strain evidence="9">SpSt-1219</strain>
    </source>
</reference>
<keyword evidence="4 7" id="KW-1133">Transmembrane helix</keyword>
<evidence type="ECO:0000256" key="1">
    <source>
        <dbReference type="ARBA" id="ARBA00004370"/>
    </source>
</evidence>
<dbReference type="NCBIfam" id="TIGR02228">
    <property type="entry name" value="sigpep_I_arch"/>
    <property type="match status" value="1"/>
</dbReference>
<comment type="caution">
    <text evidence="9">The sequence shown here is derived from an EMBL/GenBank/DDBJ whole genome shotgun (WGS) entry which is preliminary data.</text>
</comment>
<accession>A0A7C1HMJ5</accession>
<keyword evidence="3 7" id="KW-0812">Transmembrane</keyword>
<dbReference type="EMBL" id="DSDM01000022">
    <property type="protein sequence ID" value="HDQ88596.1"/>
    <property type="molecule type" value="Genomic_DNA"/>
</dbReference>
<evidence type="ECO:0000313" key="9">
    <source>
        <dbReference type="EMBL" id="HDQ88596.1"/>
    </source>
</evidence>
<dbReference type="Pfam" id="PF00717">
    <property type="entry name" value="Peptidase_S24"/>
    <property type="match status" value="1"/>
</dbReference>
<evidence type="ECO:0000259" key="8">
    <source>
        <dbReference type="Pfam" id="PF00717"/>
    </source>
</evidence>
<dbReference type="SUPFAM" id="SSF51306">
    <property type="entry name" value="LexA/Signal peptidase"/>
    <property type="match status" value="1"/>
</dbReference>
<dbReference type="GO" id="GO:0006465">
    <property type="term" value="P:signal peptide processing"/>
    <property type="evidence" value="ECO:0007669"/>
    <property type="project" value="UniProtKB-UniRule"/>
</dbReference>
<dbReference type="InterPro" id="IPR015927">
    <property type="entry name" value="Peptidase_S24_S26A/B/C"/>
</dbReference>
<evidence type="ECO:0000256" key="3">
    <source>
        <dbReference type="ARBA" id="ARBA00022692"/>
    </source>
</evidence>
<evidence type="ECO:0000256" key="6">
    <source>
        <dbReference type="NCBIfam" id="TIGR02228"/>
    </source>
</evidence>
<dbReference type="PANTHER" id="PTHR10806">
    <property type="entry name" value="SIGNAL PEPTIDASE COMPLEX CATALYTIC SUBUNIT SEC11"/>
    <property type="match status" value="1"/>
</dbReference>
<keyword evidence="9" id="KW-0378">Hydrolase</keyword>
<dbReference type="Proteomes" id="UP000886066">
    <property type="component" value="Unassembled WGS sequence"/>
</dbReference>
<sequence length="154" mass="17199">MIEKILYIILISLVALGLWMFFARFTPLLVTSGSMEPRIPKGSLILIEKTTSAKKGEVITFRVDSGSLITHRVIEIEKLGWDKLYYTKGDANDSPDGIALSSTDIVGKVVFTLPYIGYVLKFAVSPLFLLFLFYIPIGYTFGSLIKKFVNHKGT</sequence>
<keyword evidence="5 7" id="KW-0472">Membrane</keyword>
<feature type="transmembrane region" description="Helical" evidence="7">
    <location>
        <begin position="115"/>
        <end position="137"/>
    </location>
</feature>
<evidence type="ECO:0000256" key="7">
    <source>
        <dbReference type="SAM" id="Phobius"/>
    </source>
</evidence>